<proteinExistence type="predicted"/>
<keyword evidence="2" id="KW-1185">Reference proteome</keyword>
<gene>
    <name evidence="1" type="ORF">KIN20_038388</name>
</gene>
<accession>A0AAD5MIV4</accession>
<evidence type="ECO:0000313" key="1">
    <source>
        <dbReference type="EMBL" id="KAJ1348511.1"/>
    </source>
</evidence>
<reference evidence="1" key="1">
    <citation type="submission" date="2021-06" db="EMBL/GenBank/DDBJ databases">
        <title>Parelaphostrongylus tenuis whole genome reference sequence.</title>
        <authorList>
            <person name="Garwood T.J."/>
            <person name="Larsen P.A."/>
            <person name="Fountain-Jones N.M."/>
            <person name="Garbe J.R."/>
            <person name="Macchietto M.G."/>
            <person name="Kania S.A."/>
            <person name="Gerhold R.W."/>
            <person name="Richards J.E."/>
            <person name="Wolf T.M."/>
        </authorList>
    </citation>
    <scope>NUCLEOTIDE SEQUENCE</scope>
    <source>
        <strain evidence="1">MNPRO001-30</strain>
        <tissue evidence="1">Meninges</tissue>
    </source>
</reference>
<dbReference type="AlphaFoldDB" id="A0AAD5MIV4"/>
<sequence>MEKIIHQYYSDLYVQMLTDLDNACGKIGLQVNLTKTMFMRNGWVLCAPFTLKGTVISECSSYVYPRREINMMNDLTLELSRRERAAWGTFTSIEYVVKRTKNITLRPLLLDLTIIPVLKYASLVAT</sequence>
<evidence type="ECO:0000313" key="2">
    <source>
        <dbReference type="Proteomes" id="UP001196413"/>
    </source>
</evidence>
<dbReference type="EMBL" id="JAHQIW010000516">
    <property type="protein sequence ID" value="KAJ1348511.1"/>
    <property type="molecule type" value="Genomic_DNA"/>
</dbReference>
<organism evidence="1 2">
    <name type="scientific">Parelaphostrongylus tenuis</name>
    <name type="common">Meningeal worm</name>
    <dbReference type="NCBI Taxonomy" id="148309"/>
    <lineage>
        <taxon>Eukaryota</taxon>
        <taxon>Metazoa</taxon>
        <taxon>Ecdysozoa</taxon>
        <taxon>Nematoda</taxon>
        <taxon>Chromadorea</taxon>
        <taxon>Rhabditida</taxon>
        <taxon>Rhabditina</taxon>
        <taxon>Rhabditomorpha</taxon>
        <taxon>Strongyloidea</taxon>
        <taxon>Metastrongylidae</taxon>
        <taxon>Parelaphostrongylus</taxon>
    </lineage>
</organism>
<comment type="caution">
    <text evidence="1">The sequence shown here is derived from an EMBL/GenBank/DDBJ whole genome shotgun (WGS) entry which is preliminary data.</text>
</comment>
<protein>
    <recommendedName>
        <fullName evidence="3">Reverse transcriptase domain-containing protein</fullName>
    </recommendedName>
</protein>
<name>A0AAD5MIV4_PARTN</name>
<evidence type="ECO:0008006" key="3">
    <source>
        <dbReference type="Google" id="ProtNLM"/>
    </source>
</evidence>
<dbReference type="Proteomes" id="UP001196413">
    <property type="component" value="Unassembled WGS sequence"/>
</dbReference>